<dbReference type="AlphaFoldDB" id="L8HHF9"/>
<feature type="transmembrane region" description="Helical" evidence="7">
    <location>
        <begin position="32"/>
        <end position="51"/>
    </location>
</feature>
<evidence type="ECO:0000313" key="9">
    <source>
        <dbReference type="Proteomes" id="UP000011083"/>
    </source>
</evidence>
<dbReference type="EMBL" id="KB007806">
    <property type="protein sequence ID" value="ELR25024.1"/>
    <property type="molecule type" value="Genomic_DNA"/>
</dbReference>
<organism evidence="8 9">
    <name type="scientific">Acanthamoeba castellanii (strain ATCC 30010 / Neff)</name>
    <dbReference type="NCBI Taxonomy" id="1257118"/>
    <lineage>
        <taxon>Eukaryota</taxon>
        <taxon>Amoebozoa</taxon>
        <taxon>Discosea</taxon>
        <taxon>Longamoebia</taxon>
        <taxon>Centramoebida</taxon>
        <taxon>Acanthamoebidae</taxon>
        <taxon>Acanthamoeba</taxon>
    </lineage>
</organism>
<evidence type="ECO:0000256" key="3">
    <source>
        <dbReference type="ARBA" id="ARBA00022692"/>
    </source>
</evidence>
<keyword evidence="5 7" id="KW-1133">Transmembrane helix</keyword>
<evidence type="ECO:0008006" key="10">
    <source>
        <dbReference type="Google" id="ProtNLM"/>
    </source>
</evidence>
<evidence type="ECO:0000256" key="5">
    <source>
        <dbReference type="ARBA" id="ARBA00022989"/>
    </source>
</evidence>
<keyword evidence="3 7" id="KW-0812">Transmembrane</keyword>
<name>L8HHF9_ACACF</name>
<feature type="transmembrane region" description="Helical" evidence="7">
    <location>
        <begin position="99"/>
        <end position="124"/>
    </location>
</feature>
<protein>
    <recommendedName>
        <fullName evidence="10">Transmembrane protein</fullName>
    </recommendedName>
</protein>
<comment type="similarity">
    <text evidence="2">Belongs to the jagunal family.</text>
</comment>
<dbReference type="VEuPathDB" id="AmoebaDB:ACA1_110370"/>
<evidence type="ECO:0000256" key="1">
    <source>
        <dbReference type="ARBA" id="ARBA00004477"/>
    </source>
</evidence>
<keyword evidence="6 7" id="KW-0472">Membrane</keyword>
<accession>L8HHF9</accession>
<feature type="transmembrane region" description="Helical" evidence="7">
    <location>
        <begin position="144"/>
        <end position="169"/>
    </location>
</feature>
<keyword evidence="9" id="KW-1185">Reference proteome</keyword>
<dbReference type="KEGG" id="acan:ACA1_110370"/>
<dbReference type="Proteomes" id="UP000011083">
    <property type="component" value="Unassembled WGS sequence"/>
</dbReference>
<dbReference type="GO" id="GO:0007029">
    <property type="term" value="P:endoplasmic reticulum organization"/>
    <property type="evidence" value="ECO:0007669"/>
    <property type="project" value="InterPro"/>
</dbReference>
<dbReference type="GO" id="GO:0005789">
    <property type="term" value="C:endoplasmic reticulum membrane"/>
    <property type="evidence" value="ECO:0007669"/>
    <property type="project" value="UniProtKB-SubCell"/>
</dbReference>
<evidence type="ECO:0000256" key="6">
    <source>
        <dbReference type="ARBA" id="ARBA00023136"/>
    </source>
</evidence>
<keyword evidence="4" id="KW-0256">Endoplasmic reticulum</keyword>
<comment type="subcellular location">
    <subcellularLocation>
        <location evidence="1">Endoplasmic reticulum membrane</location>
        <topology evidence="1">Multi-pass membrane protein</topology>
    </subcellularLocation>
</comment>
<sequence length="179" mass="18576">MAARDGSDGSDGKYRMIIANHYKQMADSRESFLSIFRLQLAHALLTVLLLAAQQGAAYAAGVAGPSAAECAAWLVLPLAHVGLALYGRQALKSNAPPAIGSYVVLVLGLASAMIVAAGFVVLFNPSQAHTLAQGAGLVPLVLHYYAPLGLLLLGAGAALASALHCRRFVVALSSTRKRK</sequence>
<evidence type="ECO:0000256" key="7">
    <source>
        <dbReference type="SAM" id="Phobius"/>
    </source>
</evidence>
<dbReference type="Pfam" id="PF07086">
    <property type="entry name" value="Jagunal"/>
    <property type="match status" value="1"/>
</dbReference>
<gene>
    <name evidence="8" type="ORF">ACA1_110370</name>
</gene>
<reference evidence="8 9" key="1">
    <citation type="journal article" date="2013" name="Genome Biol.">
        <title>Genome of Acanthamoeba castellanii highlights extensive lateral gene transfer and early evolution of tyrosine kinase signaling.</title>
        <authorList>
            <person name="Clarke M."/>
            <person name="Lohan A.J."/>
            <person name="Liu B."/>
            <person name="Lagkouvardos I."/>
            <person name="Roy S."/>
            <person name="Zafar N."/>
            <person name="Bertelli C."/>
            <person name="Schilde C."/>
            <person name="Kianianmomeni A."/>
            <person name="Burglin T.R."/>
            <person name="Frech C."/>
            <person name="Turcotte B."/>
            <person name="Kopec K.O."/>
            <person name="Synnott J.M."/>
            <person name="Choo C."/>
            <person name="Paponov I."/>
            <person name="Finkler A."/>
            <person name="Soon Heng Tan C."/>
            <person name="Hutchins A.P."/>
            <person name="Weinmeier T."/>
            <person name="Rattei T."/>
            <person name="Chu J.S."/>
            <person name="Gimenez G."/>
            <person name="Irimia M."/>
            <person name="Rigden D.J."/>
            <person name="Fitzpatrick D.A."/>
            <person name="Lorenzo-Morales J."/>
            <person name="Bateman A."/>
            <person name="Chiu C.H."/>
            <person name="Tang P."/>
            <person name="Hegemann P."/>
            <person name="Fromm H."/>
            <person name="Raoult D."/>
            <person name="Greub G."/>
            <person name="Miranda-Saavedra D."/>
            <person name="Chen N."/>
            <person name="Nash P."/>
            <person name="Ginger M.L."/>
            <person name="Horn M."/>
            <person name="Schaap P."/>
            <person name="Caler L."/>
            <person name="Loftus B."/>
        </authorList>
    </citation>
    <scope>NUCLEOTIDE SEQUENCE [LARGE SCALE GENOMIC DNA]</scope>
    <source>
        <strain evidence="8 9">Neff</strain>
    </source>
</reference>
<evidence type="ECO:0000313" key="8">
    <source>
        <dbReference type="EMBL" id="ELR25024.1"/>
    </source>
</evidence>
<dbReference type="RefSeq" id="XP_004357179.1">
    <property type="nucleotide sequence ID" value="XM_004357123.1"/>
</dbReference>
<dbReference type="InterPro" id="IPR009787">
    <property type="entry name" value="Jagunal"/>
</dbReference>
<dbReference type="GeneID" id="14926064"/>
<evidence type="ECO:0000256" key="4">
    <source>
        <dbReference type="ARBA" id="ARBA00022824"/>
    </source>
</evidence>
<feature type="transmembrane region" description="Helical" evidence="7">
    <location>
        <begin position="71"/>
        <end position="87"/>
    </location>
</feature>
<proteinExistence type="inferred from homology"/>
<evidence type="ECO:0000256" key="2">
    <source>
        <dbReference type="ARBA" id="ARBA00008462"/>
    </source>
</evidence>